<evidence type="ECO:0000313" key="3">
    <source>
        <dbReference type="Proteomes" id="UP001501867"/>
    </source>
</evidence>
<protein>
    <submittedName>
        <fullName evidence="2">Uncharacterized protein</fullName>
    </submittedName>
</protein>
<organism evidence="2 3">
    <name type="scientific">Streptomyces polychromogenes</name>
    <dbReference type="NCBI Taxonomy" id="67342"/>
    <lineage>
        <taxon>Bacteria</taxon>
        <taxon>Bacillati</taxon>
        <taxon>Actinomycetota</taxon>
        <taxon>Actinomycetes</taxon>
        <taxon>Kitasatosporales</taxon>
        <taxon>Streptomycetaceae</taxon>
        <taxon>Streptomyces</taxon>
    </lineage>
</organism>
<comment type="caution">
    <text evidence="2">The sequence shown here is derived from an EMBL/GenBank/DDBJ whole genome shotgun (WGS) entry which is preliminary data.</text>
</comment>
<feature type="region of interest" description="Disordered" evidence="1">
    <location>
        <begin position="101"/>
        <end position="123"/>
    </location>
</feature>
<reference evidence="3" key="1">
    <citation type="journal article" date="2019" name="Int. J. Syst. Evol. Microbiol.">
        <title>The Global Catalogue of Microorganisms (GCM) 10K type strain sequencing project: providing services to taxonomists for standard genome sequencing and annotation.</title>
        <authorList>
            <consortium name="The Broad Institute Genomics Platform"/>
            <consortium name="The Broad Institute Genome Sequencing Center for Infectious Disease"/>
            <person name="Wu L."/>
            <person name="Ma J."/>
        </authorList>
    </citation>
    <scope>NUCLEOTIDE SEQUENCE [LARGE SCALE GENOMIC DNA]</scope>
    <source>
        <strain evidence="3">JCM 4505</strain>
    </source>
</reference>
<evidence type="ECO:0000256" key="1">
    <source>
        <dbReference type="SAM" id="MobiDB-lite"/>
    </source>
</evidence>
<sequence>MLISWLLSGSTLTLDEQRVLYRRWSAGEGVLPHEALIGLAALLHAATPTEFRHLTLMDIATASRTIRFPGRSINLALDDATWRALEPASPIAAPCTPTTRTYLSPGLPESPSTQPAQPPSETLAPVGYLPRILRSTRLLTRTDELDIKQLIVALGMSYGGPTTDSVHVVWDAGVDARCGCPVQIPEFIRPLD</sequence>
<accession>A0ABP3F2Z1</accession>
<evidence type="ECO:0000313" key="2">
    <source>
        <dbReference type="EMBL" id="GAA0296869.1"/>
    </source>
</evidence>
<proteinExistence type="predicted"/>
<dbReference type="EMBL" id="BAAABV010000018">
    <property type="protein sequence ID" value="GAA0296869.1"/>
    <property type="molecule type" value="Genomic_DNA"/>
</dbReference>
<dbReference type="Proteomes" id="UP001501867">
    <property type="component" value="Unassembled WGS sequence"/>
</dbReference>
<name>A0ABP3F2Z1_9ACTN</name>
<gene>
    <name evidence="2" type="ORF">GCM10010302_39410</name>
</gene>
<keyword evidence="3" id="KW-1185">Reference proteome</keyword>